<keyword evidence="3" id="KW-1185">Reference proteome</keyword>
<organism evidence="2 3">
    <name type="scientific">Chaetomium fimeti</name>
    <dbReference type="NCBI Taxonomy" id="1854472"/>
    <lineage>
        <taxon>Eukaryota</taxon>
        <taxon>Fungi</taxon>
        <taxon>Dikarya</taxon>
        <taxon>Ascomycota</taxon>
        <taxon>Pezizomycotina</taxon>
        <taxon>Sordariomycetes</taxon>
        <taxon>Sordariomycetidae</taxon>
        <taxon>Sordariales</taxon>
        <taxon>Chaetomiaceae</taxon>
        <taxon>Chaetomium</taxon>
    </lineage>
</organism>
<accession>A0AAE0HRJ4</accession>
<dbReference type="EMBL" id="JAUEPN010000001">
    <property type="protein sequence ID" value="KAK3300501.1"/>
    <property type="molecule type" value="Genomic_DNA"/>
</dbReference>
<comment type="caution">
    <text evidence="2">The sequence shown here is derived from an EMBL/GenBank/DDBJ whole genome shotgun (WGS) entry which is preliminary data.</text>
</comment>
<reference evidence="2" key="1">
    <citation type="journal article" date="2023" name="Mol. Phylogenet. Evol.">
        <title>Genome-scale phylogeny and comparative genomics of the fungal order Sordariales.</title>
        <authorList>
            <person name="Hensen N."/>
            <person name="Bonometti L."/>
            <person name="Westerberg I."/>
            <person name="Brannstrom I.O."/>
            <person name="Guillou S."/>
            <person name="Cros-Aarteil S."/>
            <person name="Calhoun S."/>
            <person name="Haridas S."/>
            <person name="Kuo A."/>
            <person name="Mondo S."/>
            <person name="Pangilinan J."/>
            <person name="Riley R."/>
            <person name="LaButti K."/>
            <person name="Andreopoulos B."/>
            <person name="Lipzen A."/>
            <person name="Chen C."/>
            <person name="Yan M."/>
            <person name="Daum C."/>
            <person name="Ng V."/>
            <person name="Clum A."/>
            <person name="Steindorff A."/>
            <person name="Ohm R.A."/>
            <person name="Martin F."/>
            <person name="Silar P."/>
            <person name="Natvig D.O."/>
            <person name="Lalanne C."/>
            <person name="Gautier V."/>
            <person name="Ament-Velasquez S.L."/>
            <person name="Kruys A."/>
            <person name="Hutchinson M.I."/>
            <person name="Powell A.J."/>
            <person name="Barry K."/>
            <person name="Miller A.N."/>
            <person name="Grigoriev I.V."/>
            <person name="Debuchy R."/>
            <person name="Gladieux P."/>
            <person name="Hiltunen Thoren M."/>
            <person name="Johannesson H."/>
        </authorList>
    </citation>
    <scope>NUCLEOTIDE SEQUENCE</scope>
    <source>
        <strain evidence="2">CBS 168.71</strain>
    </source>
</reference>
<gene>
    <name evidence="2" type="ORF">B0H64DRAFT_437665</name>
</gene>
<proteinExistence type="predicted"/>
<feature type="region of interest" description="Disordered" evidence="1">
    <location>
        <begin position="42"/>
        <end position="68"/>
    </location>
</feature>
<dbReference type="Proteomes" id="UP001278766">
    <property type="component" value="Unassembled WGS sequence"/>
</dbReference>
<evidence type="ECO:0000256" key="1">
    <source>
        <dbReference type="SAM" id="MobiDB-lite"/>
    </source>
</evidence>
<protein>
    <submittedName>
        <fullName evidence="2">Uncharacterized protein</fullName>
    </submittedName>
</protein>
<name>A0AAE0HRJ4_9PEZI</name>
<dbReference type="RefSeq" id="XP_062664015.1">
    <property type="nucleotide sequence ID" value="XM_062806277.1"/>
</dbReference>
<evidence type="ECO:0000313" key="2">
    <source>
        <dbReference type="EMBL" id="KAK3300501.1"/>
    </source>
</evidence>
<reference evidence="2" key="2">
    <citation type="submission" date="2023-06" db="EMBL/GenBank/DDBJ databases">
        <authorList>
            <consortium name="Lawrence Berkeley National Laboratory"/>
            <person name="Haridas S."/>
            <person name="Hensen N."/>
            <person name="Bonometti L."/>
            <person name="Westerberg I."/>
            <person name="Brannstrom I.O."/>
            <person name="Guillou S."/>
            <person name="Cros-Aarteil S."/>
            <person name="Calhoun S."/>
            <person name="Kuo A."/>
            <person name="Mondo S."/>
            <person name="Pangilinan J."/>
            <person name="Riley R."/>
            <person name="Labutti K."/>
            <person name="Andreopoulos B."/>
            <person name="Lipzen A."/>
            <person name="Chen C."/>
            <person name="Yanf M."/>
            <person name="Daum C."/>
            <person name="Ng V."/>
            <person name="Clum A."/>
            <person name="Steindorff A."/>
            <person name="Ohm R."/>
            <person name="Martin F."/>
            <person name="Silar P."/>
            <person name="Natvig D."/>
            <person name="Lalanne C."/>
            <person name="Gautier V."/>
            <person name="Ament-Velasquez S.L."/>
            <person name="Kruys A."/>
            <person name="Hutchinson M.I."/>
            <person name="Powell A.J."/>
            <person name="Barry K."/>
            <person name="Miller A.N."/>
            <person name="Grigoriev I.V."/>
            <person name="Debuchy R."/>
            <person name="Gladieux P."/>
            <person name="Thoren M.H."/>
            <person name="Johannesson H."/>
        </authorList>
    </citation>
    <scope>NUCLEOTIDE SEQUENCE</scope>
    <source>
        <strain evidence="2">CBS 168.71</strain>
    </source>
</reference>
<dbReference type="GeneID" id="87843225"/>
<evidence type="ECO:0000313" key="3">
    <source>
        <dbReference type="Proteomes" id="UP001278766"/>
    </source>
</evidence>
<dbReference type="AlphaFoldDB" id="A0AAE0HRJ4"/>
<sequence length="93" mass="10442">MNSDDLMSDPGQHANYVKPWAWNNKKYSDDYEAHKVRLQGQRFSSADYPDPLAPRSPHQRQYPKGTDPELESKLQELIAQVKAGVARAASAAT</sequence>